<feature type="region of interest" description="Disordered" evidence="4">
    <location>
        <begin position="190"/>
        <end position="209"/>
    </location>
</feature>
<dbReference type="EMBL" id="FNRK01000013">
    <property type="protein sequence ID" value="SEA53346.1"/>
    <property type="molecule type" value="Genomic_DNA"/>
</dbReference>
<feature type="domain" description="Streptococcal pilin isopeptide linkage" evidence="7">
    <location>
        <begin position="1370"/>
        <end position="1473"/>
    </location>
</feature>
<sequence>MKGKIRSFISWVMTVLMIFSSMPASIVSAENTGTDKTSVLTSVKAVVSQNGTEIADNGSISGKDNVSVVVSFKIPTGNDEASPNIQVKNGDTASFGVAKGFNLAGEKSTNLLTKEGKTVGNIRLTKNDKSGEITASVIFNWDDKAFDPSSKDIAAEFHLNLAYNTDGENGTSGDHNVSILNKNYIVSMSAQEPDESKAQNSESTVDTDEKQTIKRSVLAAGKDVTNLLASLLTSVKQDGKEIEDDGVILDDQPIELSASFDVPVLGDGGDDGTYIEKGDYALIPLSNSIKAPDSSEAIALKTAGGVIVGHVTFIDVDGVVTARIDFDGNDEVFNGEKAEVNASFKATFDLKEEGGSSGSGDKIIEIFDREFNLEKPVVETEYFMSKSGEVNLADQTVEWTVKVSGKQGENFVDLAGYELKDNLKDVGGYVPGSFIINDTGVDDPDVTDNNLSYTFPENSKGEQIVKFKTTISDEKYYASGSQWIGNKAELYNEDNFVTEGNGSISFTPKWIEKKGKSDQDGSSGVYNPKDRTITWTITANDMEATLKNPVLTDVLPDGLTLKQATVQYWNGSAWGEATDIQPDENGVYEIGNTTSGSDRVLNTKVLLTIVTKVPDEDYTAGVTNYKNKASIAWDNHGEIGTGNVNVGIGYNAISKSGQISDKDNQTIQWTVNVDPKGQTIPDTTVYDLLLYGKEGSSKVTDLSAENISADVIKGLTPQFNQKYKDSSFSGEGLNLEVLPVIKDGERVGDLLVITGFTSEKAAFNFESIVTNPDIFVSNTWKDVKNTASLYSKDTKLNKADAKVSYPSFMLKKEMIKRGYTDNPASGVNDVLDDGNNDGFDYQDKSAIFRISINADGLNLTNANGNPLGAVTLTDTLPDGWELSEITSGNDYLIFEGTAKNDWESSVIAKDTTPVTVDGLTHTKTANSISLTFETLDKPYVVLIKAKPNAETLEKYFGKNSNNTVTNTVKMTSENWNTGIESKRNVTVKSSLLSKEAALVEAGIVNWTVDYKPYELDNIFSKIEDTLPMGLDLRTDANGNLLLDGNIKITELKLNADSSYTEGDVVTPVIGKDVSYDNETRVLTFNIPENTKAYRFSYLTDVTGEPGIVTNHVKLYGGDEEGENTNSSYQISNQDGNATMRKSGWVDIFKIDGTTKAPLAGVEFTIFATDGSTVVRKGTTGTEGKLILRGLPAGSFIIRETYAPEGYNLDKSDHTLFVEKTDDTTVVSVDGKTGDDANFISLENYKEGEYAPTSVVLQAHKILEGKNLEEGLFTFELKNEDGETIQTKKNDLEGNVVFDEIEYNQPGEYHYTIQEVSGDEAGIIYDKNIIRVAVHVEDKEGYGRLTATPEYVGGSQTFTNTYQAAPGSVLLEAQKVLEGKELKAGDFSFNLKDESGNVLQTKTNDAQGKVYFDSIEYTEAGLYQYTIEEVKGNLAGVTYDSHVIDVTVTVEDKDAQLVAEPVYEGSQTFTNTYQAAPGSIVLETQKILEGKDLKAGDFSFDLKDESGNILQTKANDAQGKVYFDPIEYNETGIHKYTIEEVKGNLAGVTYDSHVINVTVTVEDKEAQLVAEPVYEGAQTFTNSYKPAAGSVVLEAQKVLKGKELKAGDFKFELKDEEGNVLQTQSNDAQGKVYFDPVDYTKAGIYKYTIEEVKGNLAGVTYDSHVINVKVTVEDNDGQLVASTEYEGGQTFTNIYKPESPKPGTSGKTDKPSTSPKTGDTSTPLMYGVILLGSAVAIVEALRIKRKRR</sequence>
<feature type="domain" description="Streptococcal pilin isopeptide linkage" evidence="7">
    <location>
        <begin position="1256"/>
        <end position="1362"/>
    </location>
</feature>
<accession>A0A1H4BZ00</accession>
<dbReference type="InterPro" id="IPR038174">
    <property type="entry name" value="Strep_pil_link_sf"/>
</dbReference>
<evidence type="ECO:0000256" key="6">
    <source>
        <dbReference type="SAM" id="SignalP"/>
    </source>
</evidence>
<feature type="domain" description="Streptococcal pilin isopeptide linkage" evidence="7">
    <location>
        <begin position="1592"/>
        <end position="1695"/>
    </location>
</feature>
<keyword evidence="5" id="KW-0812">Transmembrane</keyword>
<keyword evidence="5" id="KW-0472">Membrane</keyword>
<evidence type="ECO:0000313" key="9">
    <source>
        <dbReference type="EMBL" id="SEA53346.1"/>
    </source>
</evidence>
<evidence type="ECO:0000256" key="5">
    <source>
        <dbReference type="SAM" id="Phobius"/>
    </source>
</evidence>
<evidence type="ECO:0000313" key="10">
    <source>
        <dbReference type="Proteomes" id="UP000199394"/>
    </source>
</evidence>
<dbReference type="InterPro" id="IPR022464">
    <property type="entry name" value="Strep_pil_isopept_link"/>
</dbReference>
<dbReference type="RefSeq" id="WP_176966675.1">
    <property type="nucleotide sequence ID" value="NZ_FNRK01000013.1"/>
</dbReference>
<dbReference type="Pfam" id="PF12892">
    <property type="entry name" value="FctA"/>
    <property type="match status" value="4"/>
</dbReference>
<keyword evidence="3 6" id="KW-0732">Signal</keyword>
<evidence type="ECO:0000256" key="2">
    <source>
        <dbReference type="ARBA" id="ARBA00022525"/>
    </source>
</evidence>
<reference evidence="9 10" key="1">
    <citation type="submission" date="2016-10" db="EMBL/GenBank/DDBJ databases">
        <authorList>
            <person name="de Groot N.N."/>
        </authorList>
    </citation>
    <scope>NUCLEOTIDE SEQUENCE [LARGE SCALE GENOMIC DNA]</scope>
    <source>
        <strain evidence="9 10">SR12</strain>
    </source>
</reference>
<evidence type="ECO:0000256" key="4">
    <source>
        <dbReference type="SAM" id="MobiDB-lite"/>
    </source>
</evidence>
<feature type="transmembrane region" description="Helical" evidence="5">
    <location>
        <begin position="1723"/>
        <end position="1742"/>
    </location>
</feature>
<dbReference type="Proteomes" id="UP000199394">
    <property type="component" value="Unassembled WGS sequence"/>
</dbReference>
<evidence type="ECO:0000259" key="7">
    <source>
        <dbReference type="Pfam" id="PF12892"/>
    </source>
</evidence>
<feature type="region of interest" description="Disordered" evidence="4">
    <location>
        <begin position="1690"/>
        <end position="1719"/>
    </location>
</feature>
<dbReference type="NCBIfam" id="TIGR03786">
    <property type="entry name" value="strep_pil_rpt"/>
    <property type="match status" value="4"/>
</dbReference>
<feature type="signal peptide" evidence="6">
    <location>
        <begin position="1"/>
        <end position="29"/>
    </location>
</feature>
<dbReference type="Gene3D" id="2.60.40.3050">
    <property type="match status" value="4"/>
</dbReference>
<comment type="similarity">
    <text evidence="1">Belongs to the serine-aspartate repeat-containing protein (SDr) family.</text>
</comment>
<dbReference type="InterPro" id="IPR041033">
    <property type="entry name" value="SpaA_PFL_dom_1"/>
</dbReference>
<evidence type="ECO:0000256" key="3">
    <source>
        <dbReference type="ARBA" id="ARBA00022729"/>
    </source>
</evidence>
<protein>
    <submittedName>
        <fullName evidence="9">Conserved repeat domain-containing protein/pilin isopeptide linkage domain-containing protein</fullName>
    </submittedName>
</protein>
<feature type="domain" description="SpaA-like prealbumin fold" evidence="8">
    <location>
        <begin position="1144"/>
        <end position="1230"/>
    </location>
</feature>
<dbReference type="Gene3D" id="2.60.40.10">
    <property type="entry name" value="Immunoglobulins"/>
    <property type="match status" value="1"/>
</dbReference>
<gene>
    <name evidence="9" type="ORF">SAMN04515656_1132</name>
</gene>
<keyword evidence="10" id="KW-1185">Reference proteome</keyword>
<dbReference type="PANTHER" id="PTHR36108">
    <property type="entry name" value="COLOSSIN-B-RELATED"/>
    <property type="match status" value="1"/>
</dbReference>
<dbReference type="SUPFAM" id="SSF49401">
    <property type="entry name" value="Bacterial adhesins"/>
    <property type="match status" value="2"/>
</dbReference>
<evidence type="ECO:0000256" key="1">
    <source>
        <dbReference type="ARBA" id="ARBA00007257"/>
    </source>
</evidence>
<dbReference type="PANTHER" id="PTHR36108:SF13">
    <property type="entry name" value="COLOSSIN-B-RELATED"/>
    <property type="match status" value="1"/>
</dbReference>
<proteinExistence type="inferred from homology"/>
<keyword evidence="2" id="KW-0964">Secreted</keyword>
<name>A0A1H4BZ00_9FIRM</name>
<keyword evidence="5" id="KW-1133">Transmembrane helix</keyword>
<feature type="domain" description="Streptococcal pilin isopeptide linkage" evidence="7">
    <location>
        <begin position="1482"/>
        <end position="1584"/>
    </location>
</feature>
<feature type="chain" id="PRO_5011713923" evidence="6">
    <location>
        <begin position="30"/>
        <end position="1747"/>
    </location>
</feature>
<evidence type="ECO:0000259" key="8">
    <source>
        <dbReference type="Pfam" id="PF17802"/>
    </source>
</evidence>
<organism evidence="9 10">
    <name type="scientific">Eubacterium aggregans</name>
    <dbReference type="NCBI Taxonomy" id="81409"/>
    <lineage>
        <taxon>Bacteria</taxon>
        <taxon>Bacillati</taxon>
        <taxon>Bacillota</taxon>
        <taxon>Clostridia</taxon>
        <taxon>Eubacteriales</taxon>
        <taxon>Eubacteriaceae</taxon>
        <taxon>Eubacterium</taxon>
    </lineage>
</organism>
<dbReference type="InterPro" id="IPR013783">
    <property type="entry name" value="Ig-like_fold"/>
</dbReference>
<dbReference type="Pfam" id="PF17802">
    <property type="entry name" value="SpaA"/>
    <property type="match status" value="1"/>
</dbReference>
<dbReference type="SUPFAM" id="SSF49478">
    <property type="entry name" value="Cna protein B-type domain"/>
    <property type="match status" value="1"/>
</dbReference>
<dbReference type="Gene3D" id="2.60.40.740">
    <property type="match status" value="2"/>
</dbReference>
<feature type="compositionally biased region" description="Polar residues" evidence="4">
    <location>
        <begin position="1710"/>
        <end position="1719"/>
    </location>
</feature>
<dbReference type="InterPro" id="IPR008966">
    <property type="entry name" value="Adhesion_dom_sf"/>
</dbReference>